<proteinExistence type="predicted"/>
<keyword evidence="2" id="KW-1185">Reference proteome</keyword>
<accession>A0A0C3NTX3</accession>
<protein>
    <submittedName>
        <fullName evidence="1">Uncharacterized protein</fullName>
    </submittedName>
</protein>
<dbReference type="InParanoid" id="A0A0C3NTX3"/>
<reference evidence="2" key="2">
    <citation type="submission" date="2015-01" db="EMBL/GenBank/DDBJ databases">
        <title>Evolutionary Origins and Diversification of the Mycorrhizal Mutualists.</title>
        <authorList>
            <consortium name="DOE Joint Genome Institute"/>
            <consortium name="Mycorrhizal Genomics Consortium"/>
            <person name="Kohler A."/>
            <person name="Kuo A."/>
            <person name="Nagy L.G."/>
            <person name="Floudas D."/>
            <person name="Copeland A."/>
            <person name="Barry K.W."/>
            <person name="Cichocki N."/>
            <person name="Veneault-Fourrey C."/>
            <person name="LaButti K."/>
            <person name="Lindquist E.A."/>
            <person name="Lipzen A."/>
            <person name="Lundell T."/>
            <person name="Morin E."/>
            <person name="Murat C."/>
            <person name="Riley R."/>
            <person name="Ohm R."/>
            <person name="Sun H."/>
            <person name="Tunlid A."/>
            <person name="Henrissat B."/>
            <person name="Grigoriev I.V."/>
            <person name="Hibbett D.S."/>
            <person name="Martin F."/>
        </authorList>
    </citation>
    <scope>NUCLEOTIDE SEQUENCE [LARGE SCALE GENOMIC DNA]</scope>
    <source>
        <strain evidence="2">Marx 270</strain>
    </source>
</reference>
<dbReference type="OrthoDB" id="2690744at2759"/>
<evidence type="ECO:0000313" key="2">
    <source>
        <dbReference type="Proteomes" id="UP000054217"/>
    </source>
</evidence>
<sequence>MRNPSCWQKKFANIPTDYDDYVDDFEDQDDDAIMPLMYEAVLYFVCDIVIDNIGAFHLPHHKAISDEAFQSAFWLTLPQVQQIMGVANHDLLWTLSNQHHTSNHSKHPTLHVQDIRPTNHPLPQVNIDLLENITIHPAK</sequence>
<dbReference type="HOGENOM" id="CLU_1845911_0_0_1"/>
<evidence type="ECO:0000313" key="1">
    <source>
        <dbReference type="EMBL" id="KIO04315.1"/>
    </source>
</evidence>
<dbReference type="AlphaFoldDB" id="A0A0C3NTX3"/>
<reference evidence="1 2" key="1">
    <citation type="submission" date="2014-04" db="EMBL/GenBank/DDBJ databases">
        <authorList>
            <consortium name="DOE Joint Genome Institute"/>
            <person name="Kuo A."/>
            <person name="Kohler A."/>
            <person name="Costa M.D."/>
            <person name="Nagy L.G."/>
            <person name="Floudas D."/>
            <person name="Copeland A."/>
            <person name="Barry K.W."/>
            <person name="Cichocki N."/>
            <person name="Veneault-Fourrey C."/>
            <person name="LaButti K."/>
            <person name="Lindquist E.A."/>
            <person name="Lipzen A."/>
            <person name="Lundell T."/>
            <person name="Morin E."/>
            <person name="Murat C."/>
            <person name="Sun H."/>
            <person name="Tunlid A."/>
            <person name="Henrissat B."/>
            <person name="Grigoriev I.V."/>
            <person name="Hibbett D.S."/>
            <person name="Martin F."/>
            <person name="Nordberg H.P."/>
            <person name="Cantor M.N."/>
            <person name="Hua S.X."/>
        </authorList>
    </citation>
    <scope>NUCLEOTIDE SEQUENCE [LARGE SCALE GENOMIC DNA]</scope>
    <source>
        <strain evidence="1 2">Marx 270</strain>
    </source>
</reference>
<gene>
    <name evidence="1" type="ORF">M404DRAFT_26510</name>
</gene>
<organism evidence="1 2">
    <name type="scientific">Pisolithus tinctorius Marx 270</name>
    <dbReference type="NCBI Taxonomy" id="870435"/>
    <lineage>
        <taxon>Eukaryota</taxon>
        <taxon>Fungi</taxon>
        <taxon>Dikarya</taxon>
        <taxon>Basidiomycota</taxon>
        <taxon>Agaricomycotina</taxon>
        <taxon>Agaricomycetes</taxon>
        <taxon>Agaricomycetidae</taxon>
        <taxon>Boletales</taxon>
        <taxon>Sclerodermatineae</taxon>
        <taxon>Pisolithaceae</taxon>
        <taxon>Pisolithus</taxon>
    </lineage>
</organism>
<dbReference type="EMBL" id="KN831972">
    <property type="protein sequence ID" value="KIO04315.1"/>
    <property type="molecule type" value="Genomic_DNA"/>
</dbReference>
<name>A0A0C3NTX3_PISTI</name>
<dbReference type="Proteomes" id="UP000054217">
    <property type="component" value="Unassembled WGS sequence"/>
</dbReference>